<keyword evidence="1" id="KW-0472">Membrane</keyword>
<name>A0A6G0TGI3_APHGL</name>
<comment type="caution">
    <text evidence="2">The sequence shown here is derived from an EMBL/GenBank/DDBJ whole genome shotgun (WGS) entry which is preliminary data.</text>
</comment>
<organism evidence="2 3">
    <name type="scientific">Aphis glycines</name>
    <name type="common">Soybean aphid</name>
    <dbReference type="NCBI Taxonomy" id="307491"/>
    <lineage>
        <taxon>Eukaryota</taxon>
        <taxon>Metazoa</taxon>
        <taxon>Ecdysozoa</taxon>
        <taxon>Arthropoda</taxon>
        <taxon>Hexapoda</taxon>
        <taxon>Insecta</taxon>
        <taxon>Pterygota</taxon>
        <taxon>Neoptera</taxon>
        <taxon>Paraneoptera</taxon>
        <taxon>Hemiptera</taxon>
        <taxon>Sternorrhyncha</taxon>
        <taxon>Aphidomorpha</taxon>
        <taxon>Aphidoidea</taxon>
        <taxon>Aphididae</taxon>
        <taxon>Aphidini</taxon>
        <taxon>Aphis</taxon>
        <taxon>Aphis</taxon>
    </lineage>
</organism>
<evidence type="ECO:0000313" key="2">
    <source>
        <dbReference type="EMBL" id="KAE9532530.1"/>
    </source>
</evidence>
<accession>A0A6G0TGI3</accession>
<dbReference type="Proteomes" id="UP000475862">
    <property type="component" value="Unassembled WGS sequence"/>
</dbReference>
<proteinExistence type="predicted"/>
<dbReference type="OrthoDB" id="6603866at2759"/>
<feature type="transmembrane region" description="Helical" evidence="1">
    <location>
        <begin position="118"/>
        <end position="141"/>
    </location>
</feature>
<feature type="transmembrane region" description="Helical" evidence="1">
    <location>
        <begin position="299"/>
        <end position="318"/>
    </location>
</feature>
<evidence type="ECO:0000313" key="3">
    <source>
        <dbReference type="Proteomes" id="UP000475862"/>
    </source>
</evidence>
<protein>
    <submittedName>
        <fullName evidence="2">Uncharacterized protein</fullName>
    </submittedName>
</protein>
<keyword evidence="3" id="KW-1185">Reference proteome</keyword>
<feature type="transmembrane region" description="Helical" evidence="1">
    <location>
        <begin position="87"/>
        <end position="106"/>
    </location>
</feature>
<dbReference type="EMBL" id="VYZN01000038">
    <property type="protein sequence ID" value="KAE9532530.1"/>
    <property type="molecule type" value="Genomic_DNA"/>
</dbReference>
<keyword evidence="1" id="KW-0812">Transmembrane</keyword>
<feature type="transmembrane region" description="Helical" evidence="1">
    <location>
        <begin position="161"/>
        <end position="178"/>
    </location>
</feature>
<gene>
    <name evidence="2" type="ORF">AGLY_009611</name>
</gene>
<feature type="transmembrane region" description="Helical" evidence="1">
    <location>
        <begin position="330"/>
        <end position="349"/>
    </location>
</feature>
<keyword evidence="1" id="KW-1133">Transmembrane helix</keyword>
<reference evidence="2 3" key="1">
    <citation type="submission" date="2019-08" db="EMBL/GenBank/DDBJ databases">
        <title>The genome of the soybean aphid Biotype 1, its phylome, world population structure and adaptation to the North American continent.</title>
        <authorList>
            <person name="Giordano R."/>
            <person name="Donthu R.K."/>
            <person name="Hernandez A.G."/>
            <person name="Wright C.L."/>
            <person name="Zimin A.V."/>
        </authorList>
    </citation>
    <scope>NUCLEOTIDE SEQUENCE [LARGE SCALE GENOMIC DNA]</scope>
    <source>
        <tissue evidence="2">Whole aphids</tissue>
    </source>
</reference>
<sequence length="414" mass="48920">MLKTCFGCCPLHHGVSAIALINIIWNVTELLKHIYHRTEQYERFNWVYHSNNNSSVSPDDNSTAEEDSDYWSDTEKIPVMSGIYMDYIFIITVSWVVLEFISNCCLKQSTFKRAPQKIYAWLVVYYGNLVFMALHLVHYLILMMRNPILVNTFFSMVKQHFGHFFLFLITLIIMSDFIHRLSNYYQYYEHTSLENTTSQTLSPDLYPDEDILLNFNSTSKDLYQPKIIAPLLSVKYLFYLLTIVKNWTRVQLAININYLMIMCTMYMHKCKIKLGWSVMEFYLNISLKESTYSVSPEKIYAWLVIYYFNLGSSIIYQISIIFPHYLDQDLQYFIGFIEIIILVVEIYIVQSYYKQQKLAAVSDFVQLKWKYLPNKKTQSGQNKSTVIIIAENQESQDESSYIPIFIKELRHVNS</sequence>
<dbReference type="AlphaFoldDB" id="A0A6G0TGI3"/>
<evidence type="ECO:0000256" key="1">
    <source>
        <dbReference type="SAM" id="Phobius"/>
    </source>
</evidence>